<dbReference type="PROSITE" id="PS50294">
    <property type="entry name" value="WD_REPEATS_REGION"/>
    <property type="match status" value="6"/>
</dbReference>
<dbReference type="InterPro" id="IPR015943">
    <property type="entry name" value="WD40/YVTN_repeat-like_dom_sf"/>
</dbReference>
<keyword evidence="2 5" id="KW-0853">WD repeat</keyword>
<dbReference type="SMART" id="SM00320">
    <property type="entry name" value="WD40"/>
    <property type="match status" value="8"/>
</dbReference>
<dbReference type="InterPro" id="IPR001680">
    <property type="entry name" value="WD40_rpt"/>
</dbReference>
<evidence type="ECO:0000256" key="2">
    <source>
        <dbReference type="ARBA" id="ARBA00022574"/>
    </source>
</evidence>
<feature type="repeat" description="WD" evidence="5">
    <location>
        <begin position="150"/>
        <end position="191"/>
    </location>
</feature>
<keyword evidence="4" id="KW-0539">Nucleus</keyword>
<keyword evidence="3" id="KW-0677">Repeat</keyword>
<accession>A0A6A1WLX3</accession>
<gene>
    <name evidence="7" type="ORF">CJ030_MR1G013953</name>
</gene>
<protein>
    <recommendedName>
        <fullName evidence="6">NLE domain-containing protein</fullName>
    </recommendedName>
</protein>
<proteinExistence type="predicted"/>
<dbReference type="Gene3D" id="2.130.10.10">
    <property type="entry name" value="YVTN repeat-like/Quinoprotein amine dehydrogenase"/>
    <property type="match status" value="2"/>
</dbReference>
<dbReference type="Proteomes" id="UP000516437">
    <property type="component" value="Chromosome 1"/>
</dbReference>
<evidence type="ECO:0000256" key="1">
    <source>
        <dbReference type="ARBA" id="ARBA00004604"/>
    </source>
</evidence>
<dbReference type="PANTHER" id="PTHR19848">
    <property type="entry name" value="WD40 REPEAT PROTEIN"/>
    <property type="match status" value="1"/>
</dbReference>
<feature type="repeat" description="WD" evidence="5">
    <location>
        <begin position="108"/>
        <end position="149"/>
    </location>
</feature>
<feature type="repeat" description="WD" evidence="5">
    <location>
        <begin position="409"/>
        <end position="450"/>
    </location>
</feature>
<dbReference type="InterPro" id="IPR012972">
    <property type="entry name" value="NLE"/>
</dbReference>
<organism evidence="7 8">
    <name type="scientific">Morella rubra</name>
    <name type="common">Chinese bayberry</name>
    <dbReference type="NCBI Taxonomy" id="262757"/>
    <lineage>
        <taxon>Eukaryota</taxon>
        <taxon>Viridiplantae</taxon>
        <taxon>Streptophyta</taxon>
        <taxon>Embryophyta</taxon>
        <taxon>Tracheophyta</taxon>
        <taxon>Spermatophyta</taxon>
        <taxon>Magnoliopsida</taxon>
        <taxon>eudicotyledons</taxon>
        <taxon>Gunneridae</taxon>
        <taxon>Pentapetalae</taxon>
        <taxon>rosids</taxon>
        <taxon>fabids</taxon>
        <taxon>Fagales</taxon>
        <taxon>Myricaceae</taxon>
        <taxon>Morella</taxon>
    </lineage>
</organism>
<dbReference type="EMBL" id="RXIC02000019">
    <property type="protein sequence ID" value="KAB1224857.1"/>
    <property type="molecule type" value="Genomic_DNA"/>
</dbReference>
<evidence type="ECO:0000256" key="5">
    <source>
        <dbReference type="PROSITE-ProRule" id="PRU00221"/>
    </source>
</evidence>
<evidence type="ECO:0000313" key="7">
    <source>
        <dbReference type="EMBL" id="KAB1224857.1"/>
    </source>
</evidence>
<dbReference type="Pfam" id="PF00400">
    <property type="entry name" value="WD40"/>
    <property type="match status" value="7"/>
</dbReference>
<feature type="repeat" description="WD" evidence="5">
    <location>
        <begin position="493"/>
        <end position="524"/>
    </location>
</feature>
<dbReference type="PROSITE" id="PS00678">
    <property type="entry name" value="WD_REPEATS_1"/>
    <property type="match status" value="3"/>
</dbReference>
<feature type="repeat" description="WD" evidence="5">
    <location>
        <begin position="289"/>
        <end position="329"/>
    </location>
</feature>
<dbReference type="GO" id="GO:0005730">
    <property type="term" value="C:nucleolus"/>
    <property type="evidence" value="ECO:0007669"/>
    <property type="project" value="UniProtKB-SubCell"/>
</dbReference>
<dbReference type="InterPro" id="IPR019775">
    <property type="entry name" value="WD40_repeat_CS"/>
</dbReference>
<comment type="subcellular location">
    <subcellularLocation>
        <location evidence="1">Nucleus</location>
        <location evidence="1">Nucleolus</location>
    </subcellularLocation>
</comment>
<dbReference type="Pfam" id="PF08154">
    <property type="entry name" value="NLE"/>
    <property type="match status" value="1"/>
</dbReference>
<evidence type="ECO:0000259" key="6">
    <source>
        <dbReference type="Pfam" id="PF08154"/>
    </source>
</evidence>
<dbReference type="InterPro" id="IPR001632">
    <property type="entry name" value="WD40_G-protein_beta-like"/>
</dbReference>
<evidence type="ECO:0000256" key="4">
    <source>
        <dbReference type="ARBA" id="ARBA00023242"/>
    </source>
</evidence>
<dbReference type="SUPFAM" id="SSF50978">
    <property type="entry name" value="WD40 repeat-like"/>
    <property type="match status" value="1"/>
</dbReference>
<feature type="domain" description="NLE" evidence="6">
    <location>
        <begin position="15"/>
        <end position="75"/>
    </location>
</feature>
<keyword evidence="8" id="KW-1185">Reference proteome</keyword>
<dbReference type="InterPro" id="IPR036322">
    <property type="entry name" value="WD40_repeat_dom_sf"/>
</dbReference>
<dbReference type="PANTHER" id="PTHR19848:SF0">
    <property type="entry name" value="NOTCHLESS PROTEIN HOMOLOG 1"/>
    <property type="match status" value="1"/>
</dbReference>
<evidence type="ECO:0000256" key="3">
    <source>
        <dbReference type="ARBA" id="ARBA00022737"/>
    </source>
</evidence>
<dbReference type="PRINTS" id="PR00320">
    <property type="entry name" value="GPROTEINBRPT"/>
</dbReference>
<dbReference type="CDD" id="cd00200">
    <property type="entry name" value="WD40"/>
    <property type="match status" value="1"/>
</dbReference>
<dbReference type="GO" id="GO:0000027">
    <property type="term" value="P:ribosomal large subunit assembly"/>
    <property type="evidence" value="ECO:0007669"/>
    <property type="project" value="TreeGrafter"/>
</dbReference>
<dbReference type="OrthoDB" id="10267436at2759"/>
<dbReference type="InterPro" id="IPR020472">
    <property type="entry name" value="WD40_PAC1"/>
</dbReference>
<evidence type="ECO:0000313" key="8">
    <source>
        <dbReference type="Proteomes" id="UP000516437"/>
    </source>
</evidence>
<comment type="caution">
    <text evidence="7">The sequence shown here is derived from an EMBL/GenBank/DDBJ whole genome shotgun (WGS) entry which is preliminary data.</text>
</comment>
<name>A0A6A1WLX3_9ROSI</name>
<feature type="repeat" description="WD" evidence="5">
    <location>
        <begin position="242"/>
        <end position="281"/>
    </location>
</feature>
<dbReference type="PROSITE" id="PS50082">
    <property type="entry name" value="WD_REPEATS_2"/>
    <property type="match status" value="7"/>
</dbReference>
<dbReference type="PRINTS" id="PR00319">
    <property type="entry name" value="GPROTEINB"/>
</dbReference>
<feature type="repeat" description="WD" evidence="5">
    <location>
        <begin position="451"/>
        <end position="492"/>
    </location>
</feature>
<dbReference type="AlphaFoldDB" id="A0A6A1WLX3"/>
<reference evidence="7 8" key="1">
    <citation type="journal article" date="2019" name="Plant Biotechnol. J.">
        <title>The red bayberry genome and genetic basis of sex determination.</title>
        <authorList>
            <person name="Jia H.M."/>
            <person name="Jia H.J."/>
            <person name="Cai Q.L."/>
            <person name="Wang Y."/>
            <person name="Zhao H.B."/>
            <person name="Yang W.F."/>
            <person name="Wang G.Y."/>
            <person name="Li Y.H."/>
            <person name="Zhan D.L."/>
            <person name="Shen Y.T."/>
            <person name="Niu Q.F."/>
            <person name="Chang L."/>
            <person name="Qiu J."/>
            <person name="Zhao L."/>
            <person name="Xie H.B."/>
            <person name="Fu W.Y."/>
            <person name="Jin J."/>
            <person name="Li X.W."/>
            <person name="Jiao Y."/>
            <person name="Zhou C.C."/>
            <person name="Tu T."/>
            <person name="Chai C.Y."/>
            <person name="Gao J.L."/>
            <person name="Fan L.J."/>
            <person name="van de Weg E."/>
            <person name="Wang J.Y."/>
            <person name="Gao Z.S."/>
        </authorList>
    </citation>
    <scope>NUCLEOTIDE SEQUENCE [LARGE SCALE GENOMIC DNA]</scope>
    <source>
        <tissue evidence="7">Leaves</tissue>
    </source>
</reference>
<sequence length="582" mass="65054">MEVEEEQRETTTNKVMCLLTDPEGTPLGAPVYLPQNAGPQQLQQMVNKLLNNEEKLPYAFYVSDQELLVPLGTYLEKNKVSVEKVLSIIYQPQAVFRIRSVNRCSATIAGHTEAVLSVAFSPDGQHLASGSGDTTVRLWDLNTQTPQFTCTGHRNWVLCIAWSPDGKHLVSGSKAGELQCWDPQTGKPSGNPLMQTLLSGKIYIRLVRLAFDSTQPIYELTTRKLPVNSGISIYSSQICHPEQGHKKWITGISWEPVHLNAPCRRFVSASKDGDARIWDISLKKCVICLSGHTLAVTCVKWGGDGVIYTGSQDCTIKVWETTQGKLIKELKGHGHWINSLALSTEYVLRTGAFDHTGKKYSSPEEMKRVALERYNKMKGNGPERLVSGSDDFTMFLWEPFVSKHPKTRMTGHQQLVNHVYFSPDGQWVASASFDKSVKLWNGATGQFIAAFRGHVGPVYQISWSADSRLLLSGSKDSTLKVWDIRTRKLKQDLPGHADEVYAVDWSPDGEKVASGGKDRVLKLWMGQVSAESSALLRKQERDGTLDHKRSVVLPLRRKRVEADTLCLGLLVMVQKLIYFVWV</sequence>